<dbReference type="InterPro" id="IPR025671">
    <property type="entry name" value="HXXEE"/>
</dbReference>
<feature type="transmembrane region" description="Helical" evidence="1">
    <location>
        <begin position="122"/>
        <end position="138"/>
    </location>
</feature>
<accession>A0A0V8J258</accession>
<keyword evidence="1" id="KW-0472">Membrane</keyword>
<evidence type="ECO:0000313" key="2">
    <source>
        <dbReference type="EMBL" id="KSU81157.1"/>
    </source>
</evidence>
<dbReference type="Proteomes" id="UP000054099">
    <property type="component" value="Unassembled WGS sequence"/>
</dbReference>
<name>A0A0V8J258_9BACL</name>
<feature type="transmembrane region" description="Helical" evidence="1">
    <location>
        <begin position="150"/>
        <end position="173"/>
    </location>
</feature>
<evidence type="ECO:0008006" key="4">
    <source>
        <dbReference type="Google" id="ProtNLM"/>
    </source>
</evidence>
<keyword evidence="3" id="KW-1185">Reference proteome</keyword>
<dbReference type="OrthoDB" id="5195477at2"/>
<dbReference type="EMBL" id="LNQN01000006">
    <property type="protein sequence ID" value="KSU81157.1"/>
    <property type="molecule type" value="Genomic_DNA"/>
</dbReference>
<evidence type="ECO:0000313" key="3">
    <source>
        <dbReference type="Proteomes" id="UP000054099"/>
    </source>
</evidence>
<feature type="transmembrane region" description="Helical" evidence="1">
    <location>
        <begin position="61"/>
        <end position="85"/>
    </location>
</feature>
<dbReference type="Pfam" id="PF13787">
    <property type="entry name" value="HXXEE"/>
    <property type="match status" value="1"/>
</dbReference>
<protein>
    <recommendedName>
        <fullName evidence="4">HXXEE domain-containing protein</fullName>
    </recommendedName>
</protein>
<feature type="transmembrane region" description="Helical" evidence="1">
    <location>
        <begin position="21"/>
        <end position="41"/>
    </location>
</feature>
<organism evidence="2 3">
    <name type="scientific">Fictibacillus enclensis</name>
    <dbReference type="NCBI Taxonomy" id="1017270"/>
    <lineage>
        <taxon>Bacteria</taxon>
        <taxon>Bacillati</taxon>
        <taxon>Bacillota</taxon>
        <taxon>Bacilli</taxon>
        <taxon>Bacillales</taxon>
        <taxon>Fictibacillaceae</taxon>
        <taxon>Fictibacillus</taxon>
    </lineage>
</organism>
<dbReference type="AlphaFoldDB" id="A0A0V8J258"/>
<feature type="transmembrane region" description="Helical" evidence="1">
    <location>
        <begin position="97"/>
        <end position="116"/>
    </location>
</feature>
<comment type="caution">
    <text evidence="2">The sequence shown here is derived from an EMBL/GenBank/DDBJ whole genome shotgun (WGS) entry which is preliminary data.</text>
</comment>
<proteinExistence type="predicted"/>
<keyword evidence="1" id="KW-0812">Transmembrane</keyword>
<evidence type="ECO:0000256" key="1">
    <source>
        <dbReference type="SAM" id="Phobius"/>
    </source>
</evidence>
<sequence>MTRAELNVQPPGAEKNLLLKLLWLYPVVFLLHDAEEILWIKPFLNAHKNEAPFNRLPVDRITTGTFAASVGLIFLVILALCLYISKNIGERRPVFRLLAAVLFMNGIAHVLQAIYFTGYTPGVVSSVLLIFPYAYFVWKKDSVKGRILAKYLLAGFVVQIPLALGAVIAGTLLF</sequence>
<reference evidence="2 3" key="1">
    <citation type="journal article" date="2014" name="Antonie Van Leeuwenhoek">
        <title>Fictibacillus enclensis sp. nov., isolated from marine sediment.</title>
        <authorList>
            <person name="Dastager S.G."/>
            <person name="Mawlankar R."/>
            <person name="Srinivasan K."/>
            <person name="Tang S.K."/>
            <person name="Lee J.C."/>
            <person name="Ramana V.V."/>
            <person name="Shouche Y.S."/>
        </authorList>
    </citation>
    <scope>NUCLEOTIDE SEQUENCE [LARGE SCALE GENOMIC DNA]</scope>
    <source>
        <strain evidence="2 3">NIO-1003</strain>
    </source>
</reference>
<dbReference type="RefSeq" id="WP_061974868.1">
    <property type="nucleotide sequence ID" value="NZ_FMAV01000004.1"/>
</dbReference>
<gene>
    <name evidence="2" type="ORF">AS030_19645</name>
</gene>
<keyword evidence="1" id="KW-1133">Transmembrane helix</keyword>